<proteinExistence type="predicted"/>
<evidence type="ECO:0000313" key="2">
    <source>
        <dbReference type="EMBL" id="KAK8524556.1"/>
    </source>
</evidence>
<comment type="caution">
    <text evidence="2">The sequence shown here is derived from an EMBL/GenBank/DDBJ whole genome shotgun (WGS) entry which is preliminary data.</text>
</comment>
<accession>A0ABR2CW21</accession>
<feature type="compositionally biased region" description="Polar residues" evidence="1">
    <location>
        <begin position="14"/>
        <end position="24"/>
    </location>
</feature>
<evidence type="ECO:0000313" key="3">
    <source>
        <dbReference type="Proteomes" id="UP001472677"/>
    </source>
</evidence>
<reference evidence="2 3" key="1">
    <citation type="journal article" date="2024" name="G3 (Bethesda)">
        <title>Genome assembly of Hibiscus sabdariffa L. provides insights into metabolisms of medicinal natural products.</title>
        <authorList>
            <person name="Kim T."/>
        </authorList>
    </citation>
    <scope>NUCLEOTIDE SEQUENCE [LARGE SCALE GENOMIC DNA]</scope>
    <source>
        <strain evidence="2">TK-2024</strain>
        <tissue evidence="2">Old leaves</tissue>
    </source>
</reference>
<name>A0ABR2CW21_9ROSI</name>
<dbReference type="Proteomes" id="UP001472677">
    <property type="component" value="Unassembled WGS sequence"/>
</dbReference>
<evidence type="ECO:0000256" key="1">
    <source>
        <dbReference type="SAM" id="MobiDB-lite"/>
    </source>
</evidence>
<protein>
    <submittedName>
        <fullName evidence="2">Uncharacterized protein</fullName>
    </submittedName>
</protein>
<sequence length="97" mass="10783">MPNAALNREKNRSSTHISPPHQSDFTNDVICFHVITCSTSSAKTLLSVLRGHVVKVGSLKIQTLSCDGSCQIKRVFLEVEQKNLEGGFVYSFRIFVD</sequence>
<gene>
    <name evidence="2" type="ORF">V6N12_029421</name>
</gene>
<organism evidence="2 3">
    <name type="scientific">Hibiscus sabdariffa</name>
    <name type="common">roselle</name>
    <dbReference type="NCBI Taxonomy" id="183260"/>
    <lineage>
        <taxon>Eukaryota</taxon>
        <taxon>Viridiplantae</taxon>
        <taxon>Streptophyta</taxon>
        <taxon>Embryophyta</taxon>
        <taxon>Tracheophyta</taxon>
        <taxon>Spermatophyta</taxon>
        <taxon>Magnoliopsida</taxon>
        <taxon>eudicotyledons</taxon>
        <taxon>Gunneridae</taxon>
        <taxon>Pentapetalae</taxon>
        <taxon>rosids</taxon>
        <taxon>malvids</taxon>
        <taxon>Malvales</taxon>
        <taxon>Malvaceae</taxon>
        <taxon>Malvoideae</taxon>
        <taxon>Hibiscus</taxon>
    </lineage>
</organism>
<dbReference type="EMBL" id="JBBPBM010000041">
    <property type="protein sequence ID" value="KAK8524556.1"/>
    <property type="molecule type" value="Genomic_DNA"/>
</dbReference>
<keyword evidence="3" id="KW-1185">Reference proteome</keyword>
<feature type="region of interest" description="Disordered" evidence="1">
    <location>
        <begin position="1"/>
        <end position="24"/>
    </location>
</feature>